<dbReference type="PANTHER" id="PTHR43252:SF7">
    <property type="entry name" value="TRANSCRIPTIONAL REGULATOR YQJI"/>
    <property type="match status" value="1"/>
</dbReference>
<comment type="caution">
    <text evidence="3">The sequence shown here is derived from an EMBL/GenBank/DDBJ whole genome shotgun (WGS) entry which is preliminary data.</text>
</comment>
<dbReference type="EMBL" id="JAEKJZ010000001">
    <property type="protein sequence ID" value="MBN9669430.1"/>
    <property type="molecule type" value="Genomic_DNA"/>
</dbReference>
<evidence type="ECO:0000259" key="2">
    <source>
        <dbReference type="Pfam" id="PF03551"/>
    </source>
</evidence>
<sequence length="190" mass="21113">MRNEHHMERGHPKGPGRGRGRHGGRGMGHMKRHGRGGRRNRLFDYGELRLLMLAMIAEKPRHGYDIIKALDERFEGNYTPSPGVVYPTLAWLEDMGYAVIEPDENNRKLSSITPEGEAFLTANQASVEDLLSRKAPAVKASDVPEDILLAMKSLKSALYDRLEEGDAGEAQIKEIAAIIDEAARKLAEQA</sequence>
<dbReference type="AlphaFoldDB" id="A0A939ECM8"/>
<gene>
    <name evidence="3" type="ORF">JF539_03700</name>
</gene>
<dbReference type="InterPro" id="IPR005149">
    <property type="entry name" value="Tscrpt_reg_PadR_N"/>
</dbReference>
<dbReference type="PANTHER" id="PTHR43252">
    <property type="entry name" value="TRANSCRIPTIONAL REGULATOR YQJI"/>
    <property type="match status" value="1"/>
</dbReference>
<organism evidence="3 4">
    <name type="scientific">Roseibium aggregatum</name>
    <dbReference type="NCBI Taxonomy" id="187304"/>
    <lineage>
        <taxon>Bacteria</taxon>
        <taxon>Pseudomonadati</taxon>
        <taxon>Pseudomonadota</taxon>
        <taxon>Alphaproteobacteria</taxon>
        <taxon>Hyphomicrobiales</taxon>
        <taxon>Stappiaceae</taxon>
        <taxon>Roseibium</taxon>
    </lineage>
</organism>
<dbReference type="SUPFAM" id="SSF46785">
    <property type="entry name" value="Winged helix' DNA-binding domain"/>
    <property type="match status" value="1"/>
</dbReference>
<name>A0A939ECM8_9HYPH</name>
<dbReference type="Pfam" id="PF03551">
    <property type="entry name" value="PadR"/>
    <property type="match status" value="1"/>
</dbReference>
<feature type="compositionally biased region" description="Basic residues" evidence="1">
    <location>
        <begin position="12"/>
        <end position="38"/>
    </location>
</feature>
<evidence type="ECO:0000256" key="1">
    <source>
        <dbReference type="SAM" id="MobiDB-lite"/>
    </source>
</evidence>
<dbReference type="InterPro" id="IPR036388">
    <property type="entry name" value="WH-like_DNA-bd_sf"/>
</dbReference>
<feature type="compositionally biased region" description="Basic and acidic residues" evidence="1">
    <location>
        <begin position="1"/>
        <end position="11"/>
    </location>
</feature>
<evidence type="ECO:0000313" key="4">
    <source>
        <dbReference type="Proteomes" id="UP000664096"/>
    </source>
</evidence>
<dbReference type="Proteomes" id="UP000664096">
    <property type="component" value="Unassembled WGS sequence"/>
</dbReference>
<feature type="region of interest" description="Disordered" evidence="1">
    <location>
        <begin position="1"/>
        <end position="38"/>
    </location>
</feature>
<dbReference type="Gene3D" id="1.10.10.10">
    <property type="entry name" value="Winged helix-like DNA-binding domain superfamily/Winged helix DNA-binding domain"/>
    <property type="match status" value="1"/>
</dbReference>
<protein>
    <submittedName>
        <fullName evidence="3">Helix-turn-helix transcriptional regulator</fullName>
    </submittedName>
</protein>
<evidence type="ECO:0000313" key="3">
    <source>
        <dbReference type="EMBL" id="MBN9669430.1"/>
    </source>
</evidence>
<reference evidence="3" key="1">
    <citation type="submission" date="2020-12" db="EMBL/GenBank/DDBJ databases">
        <title>Oil enriched cultivation method for isolating marine PHA-producing bacteria.</title>
        <authorList>
            <person name="Zheng W."/>
            <person name="Yu S."/>
            <person name="Huang Y."/>
        </authorList>
    </citation>
    <scope>NUCLEOTIDE SEQUENCE</scope>
    <source>
        <strain evidence="3">SY-2-12</strain>
    </source>
</reference>
<proteinExistence type="predicted"/>
<dbReference type="InterPro" id="IPR036390">
    <property type="entry name" value="WH_DNA-bd_sf"/>
</dbReference>
<feature type="domain" description="Transcription regulator PadR N-terminal" evidence="2">
    <location>
        <begin position="52"/>
        <end position="121"/>
    </location>
</feature>
<accession>A0A939ECM8</accession>